<dbReference type="PROSITE" id="PS51380">
    <property type="entry name" value="EXS"/>
    <property type="match status" value="1"/>
</dbReference>
<evidence type="ECO:0000259" key="6">
    <source>
        <dbReference type="PROSITE" id="PS51380"/>
    </source>
</evidence>
<evidence type="ECO:0000256" key="4">
    <source>
        <dbReference type="ARBA" id="ARBA00023136"/>
    </source>
</evidence>
<sequence>MHSILKLLLFTFYSRFIWNFFRLENEHLNNCGEFRAVRDIFITPLPKRPPPSSGPISGLSQALSMNVALASVAVAASSLGTDISTVNVPGATVGVGEGNSVRPEGYVSTAEPEANLETIRRRGSASDRPGFNENLR</sequence>
<protein>
    <recommendedName>
        <fullName evidence="6">EXS domain-containing protein</fullName>
    </recommendedName>
</protein>
<dbReference type="GO" id="GO:0016020">
    <property type="term" value="C:membrane"/>
    <property type="evidence" value="ECO:0007669"/>
    <property type="project" value="UniProtKB-SubCell"/>
</dbReference>
<evidence type="ECO:0000313" key="7">
    <source>
        <dbReference type="EMBL" id="VEL30800.1"/>
    </source>
</evidence>
<dbReference type="Proteomes" id="UP000784294">
    <property type="component" value="Unassembled WGS sequence"/>
</dbReference>
<evidence type="ECO:0000256" key="3">
    <source>
        <dbReference type="ARBA" id="ARBA00022989"/>
    </source>
</evidence>
<accession>A0A448X8H1</accession>
<keyword evidence="2" id="KW-0812">Transmembrane</keyword>
<dbReference type="OrthoDB" id="9970435at2759"/>
<keyword evidence="5" id="KW-0732">Signal</keyword>
<feature type="domain" description="EXS" evidence="6">
    <location>
        <begin position="1"/>
        <end position="57"/>
    </location>
</feature>
<keyword evidence="4" id="KW-0472">Membrane</keyword>
<organism evidence="7 8">
    <name type="scientific">Protopolystoma xenopodis</name>
    <dbReference type="NCBI Taxonomy" id="117903"/>
    <lineage>
        <taxon>Eukaryota</taxon>
        <taxon>Metazoa</taxon>
        <taxon>Spiralia</taxon>
        <taxon>Lophotrochozoa</taxon>
        <taxon>Platyhelminthes</taxon>
        <taxon>Monogenea</taxon>
        <taxon>Polyopisthocotylea</taxon>
        <taxon>Polystomatidea</taxon>
        <taxon>Polystomatidae</taxon>
        <taxon>Protopolystoma</taxon>
    </lineage>
</organism>
<evidence type="ECO:0000256" key="5">
    <source>
        <dbReference type="SAM" id="SignalP"/>
    </source>
</evidence>
<dbReference type="EMBL" id="CAAALY010115697">
    <property type="protein sequence ID" value="VEL30800.1"/>
    <property type="molecule type" value="Genomic_DNA"/>
</dbReference>
<evidence type="ECO:0000256" key="1">
    <source>
        <dbReference type="ARBA" id="ARBA00004141"/>
    </source>
</evidence>
<proteinExistence type="predicted"/>
<keyword evidence="8" id="KW-1185">Reference proteome</keyword>
<name>A0A448X8H1_9PLAT</name>
<gene>
    <name evidence="7" type="ORF">PXEA_LOCUS24240</name>
</gene>
<evidence type="ECO:0000256" key="2">
    <source>
        <dbReference type="ARBA" id="ARBA00022692"/>
    </source>
</evidence>
<comment type="caution">
    <text evidence="7">The sequence shown here is derived from an EMBL/GenBank/DDBJ whole genome shotgun (WGS) entry which is preliminary data.</text>
</comment>
<reference evidence="7" key="1">
    <citation type="submission" date="2018-11" db="EMBL/GenBank/DDBJ databases">
        <authorList>
            <consortium name="Pathogen Informatics"/>
        </authorList>
    </citation>
    <scope>NUCLEOTIDE SEQUENCE</scope>
</reference>
<dbReference type="AlphaFoldDB" id="A0A448X8H1"/>
<comment type="subcellular location">
    <subcellularLocation>
        <location evidence="1">Membrane</location>
        <topology evidence="1">Multi-pass membrane protein</topology>
    </subcellularLocation>
</comment>
<evidence type="ECO:0000313" key="8">
    <source>
        <dbReference type="Proteomes" id="UP000784294"/>
    </source>
</evidence>
<feature type="chain" id="PRO_5019529444" description="EXS domain-containing protein" evidence="5">
    <location>
        <begin position="20"/>
        <end position="136"/>
    </location>
</feature>
<keyword evidence="3" id="KW-1133">Transmembrane helix</keyword>
<dbReference type="InterPro" id="IPR004342">
    <property type="entry name" value="EXS_C"/>
</dbReference>
<feature type="signal peptide" evidence="5">
    <location>
        <begin position="1"/>
        <end position="19"/>
    </location>
</feature>